<name>A0A9N7TS79_PLEPL</name>
<feature type="compositionally biased region" description="Basic and acidic residues" evidence="1">
    <location>
        <begin position="19"/>
        <end position="28"/>
    </location>
</feature>
<dbReference type="AlphaFoldDB" id="A0A9N7TS79"/>
<dbReference type="Proteomes" id="UP001153269">
    <property type="component" value="Unassembled WGS sequence"/>
</dbReference>
<feature type="compositionally biased region" description="Polar residues" evidence="1">
    <location>
        <begin position="1"/>
        <end position="16"/>
    </location>
</feature>
<feature type="region of interest" description="Disordered" evidence="1">
    <location>
        <begin position="1"/>
        <end position="48"/>
    </location>
</feature>
<reference evidence="2" key="1">
    <citation type="submission" date="2020-03" db="EMBL/GenBank/DDBJ databases">
        <authorList>
            <person name="Weist P."/>
        </authorList>
    </citation>
    <scope>NUCLEOTIDE SEQUENCE</scope>
</reference>
<evidence type="ECO:0000256" key="1">
    <source>
        <dbReference type="SAM" id="MobiDB-lite"/>
    </source>
</evidence>
<proteinExistence type="predicted"/>
<sequence>MSTTSVNRAQVGSHSHSLARRESAEAERRKMHSVSQVGQYSRNSLIKQRVRPSQTLLDFSLAQRSIAEITLHTGMQGDNHTRPTMLVPKNTHRDTSNFHCKTPP</sequence>
<feature type="region of interest" description="Disordered" evidence="1">
    <location>
        <begin position="73"/>
        <end position="104"/>
    </location>
</feature>
<evidence type="ECO:0000313" key="3">
    <source>
        <dbReference type="Proteomes" id="UP001153269"/>
    </source>
</evidence>
<comment type="caution">
    <text evidence="2">The sequence shown here is derived from an EMBL/GenBank/DDBJ whole genome shotgun (WGS) entry which is preliminary data.</text>
</comment>
<evidence type="ECO:0000313" key="2">
    <source>
        <dbReference type="EMBL" id="CAB1417997.1"/>
    </source>
</evidence>
<gene>
    <name evidence="2" type="ORF">PLEPLA_LOCUS5819</name>
</gene>
<feature type="compositionally biased region" description="Polar residues" evidence="1">
    <location>
        <begin position="33"/>
        <end position="48"/>
    </location>
</feature>
<dbReference type="EMBL" id="CADEAL010000298">
    <property type="protein sequence ID" value="CAB1417997.1"/>
    <property type="molecule type" value="Genomic_DNA"/>
</dbReference>
<organism evidence="2 3">
    <name type="scientific">Pleuronectes platessa</name>
    <name type="common">European plaice</name>
    <dbReference type="NCBI Taxonomy" id="8262"/>
    <lineage>
        <taxon>Eukaryota</taxon>
        <taxon>Metazoa</taxon>
        <taxon>Chordata</taxon>
        <taxon>Craniata</taxon>
        <taxon>Vertebrata</taxon>
        <taxon>Euteleostomi</taxon>
        <taxon>Actinopterygii</taxon>
        <taxon>Neopterygii</taxon>
        <taxon>Teleostei</taxon>
        <taxon>Neoteleostei</taxon>
        <taxon>Acanthomorphata</taxon>
        <taxon>Carangaria</taxon>
        <taxon>Pleuronectiformes</taxon>
        <taxon>Pleuronectoidei</taxon>
        <taxon>Pleuronectidae</taxon>
        <taxon>Pleuronectes</taxon>
    </lineage>
</organism>
<keyword evidence="3" id="KW-1185">Reference proteome</keyword>
<protein>
    <submittedName>
        <fullName evidence="2">Uncharacterized protein</fullName>
    </submittedName>
</protein>
<accession>A0A9N7TS79</accession>